<dbReference type="InterPro" id="IPR008914">
    <property type="entry name" value="PEBP"/>
</dbReference>
<dbReference type="InterPro" id="IPR036610">
    <property type="entry name" value="PEBP-like_sf"/>
</dbReference>
<protein>
    <submittedName>
        <fullName evidence="1">Phosphatidylethanolamine-binding protein</fullName>
    </submittedName>
</protein>
<reference evidence="1" key="1">
    <citation type="submission" date="2017-08" db="EMBL/GenBank/DDBJ databases">
        <authorList>
            <person name="Polle J.E."/>
            <person name="Barry K."/>
            <person name="Cushman J."/>
            <person name="Schmutz J."/>
            <person name="Tran D."/>
            <person name="Hathwaick L.T."/>
            <person name="Yim W.C."/>
            <person name="Jenkins J."/>
            <person name="Mckie-Krisberg Z.M."/>
            <person name="Prochnik S."/>
            <person name="Lindquist E."/>
            <person name="Dockter R.B."/>
            <person name="Adam C."/>
            <person name="Molina H."/>
            <person name="Bunkerborg J."/>
            <person name="Jin E."/>
            <person name="Buchheim M."/>
            <person name="Magnuson J."/>
        </authorList>
    </citation>
    <scope>NUCLEOTIDE SEQUENCE</scope>
    <source>
        <strain evidence="1">CCAP 19/18</strain>
    </source>
</reference>
<dbReference type="PANTHER" id="PTHR11362">
    <property type="entry name" value="PHOSPHATIDYLETHANOLAMINE-BINDING PROTEIN"/>
    <property type="match status" value="1"/>
</dbReference>
<name>A0ABQ7H4D6_DUNSA</name>
<proteinExistence type="predicted"/>
<keyword evidence="2" id="KW-1185">Reference proteome</keyword>
<dbReference type="CDD" id="cd00866">
    <property type="entry name" value="PEBP_euk"/>
    <property type="match status" value="1"/>
</dbReference>
<dbReference type="SUPFAM" id="SSF49777">
    <property type="entry name" value="PEBP-like"/>
    <property type="match status" value="1"/>
</dbReference>
<sequence length="206" mass="23008">MEASHAQQPAGVPQHVVSGINDVVPFLEQGTWELVIKYGGEVISQGEHIPVDTPALSKPPQLDIRPHDLAQGRSFSVIMIDPDAPDPENPSAKEWLHWYRVNISGLELLRIASGHAVKGPGNGEDVVEYSPPHPVSGTHRYIFLLYAQEHEHQRPSLLRMHLTDHAVEGPVTIGLHRMCFDHRAWATRHDLHGPLACSYFYTRAHT</sequence>
<dbReference type="PANTHER" id="PTHR11362:SF82">
    <property type="entry name" value="PHOSPHATIDYLETHANOLAMINE-BINDING PROTEIN 4"/>
    <property type="match status" value="1"/>
</dbReference>
<dbReference type="Gene3D" id="3.90.280.10">
    <property type="entry name" value="PEBP-like"/>
    <property type="match status" value="1"/>
</dbReference>
<organism evidence="1 2">
    <name type="scientific">Dunaliella salina</name>
    <name type="common">Green alga</name>
    <name type="synonym">Protococcus salinus</name>
    <dbReference type="NCBI Taxonomy" id="3046"/>
    <lineage>
        <taxon>Eukaryota</taxon>
        <taxon>Viridiplantae</taxon>
        <taxon>Chlorophyta</taxon>
        <taxon>core chlorophytes</taxon>
        <taxon>Chlorophyceae</taxon>
        <taxon>CS clade</taxon>
        <taxon>Chlamydomonadales</taxon>
        <taxon>Dunaliellaceae</taxon>
        <taxon>Dunaliella</taxon>
    </lineage>
</organism>
<gene>
    <name evidence="1" type="ORF">DUNSADRAFT_11686</name>
</gene>
<evidence type="ECO:0000313" key="2">
    <source>
        <dbReference type="Proteomes" id="UP000815325"/>
    </source>
</evidence>
<accession>A0ABQ7H4D6</accession>
<dbReference type="InterPro" id="IPR035810">
    <property type="entry name" value="PEBP_euk"/>
</dbReference>
<dbReference type="Pfam" id="PF01161">
    <property type="entry name" value="PBP"/>
    <property type="match status" value="1"/>
</dbReference>
<dbReference type="Proteomes" id="UP000815325">
    <property type="component" value="Unassembled WGS sequence"/>
</dbReference>
<comment type="caution">
    <text evidence="1">The sequence shown here is derived from an EMBL/GenBank/DDBJ whole genome shotgun (WGS) entry which is preliminary data.</text>
</comment>
<dbReference type="EMBL" id="MU069479">
    <property type="protein sequence ID" value="KAF5841712.1"/>
    <property type="molecule type" value="Genomic_DNA"/>
</dbReference>
<evidence type="ECO:0000313" key="1">
    <source>
        <dbReference type="EMBL" id="KAF5841712.1"/>
    </source>
</evidence>